<dbReference type="AlphaFoldDB" id="A0AAI8W2D0"/>
<evidence type="ECO:0000313" key="3">
    <source>
        <dbReference type="EMBL" id="CAK3778208.1"/>
    </source>
</evidence>
<proteinExistence type="predicted"/>
<evidence type="ECO:0000259" key="2">
    <source>
        <dbReference type="PROSITE" id="PS50280"/>
    </source>
</evidence>
<dbReference type="Gene3D" id="3.90.1410.10">
    <property type="entry name" value="set domain protein methyltransferase, domain 1"/>
    <property type="match status" value="1"/>
</dbReference>
<gene>
    <name evidence="3" type="ORF">LECACI_7A000530</name>
</gene>
<keyword evidence="4" id="KW-1185">Reference proteome</keyword>
<dbReference type="InterPro" id="IPR044429">
    <property type="entry name" value="SETD4_SET"/>
</dbReference>
<dbReference type="PANTHER" id="PTHR13271">
    <property type="entry name" value="UNCHARACTERIZED PUTATIVE METHYLTRANSFERASE"/>
    <property type="match status" value="1"/>
</dbReference>
<dbReference type="GO" id="GO:0016279">
    <property type="term" value="F:protein-lysine N-methyltransferase activity"/>
    <property type="evidence" value="ECO:0007669"/>
    <property type="project" value="InterPro"/>
</dbReference>
<dbReference type="EMBL" id="CAVMBE010000002">
    <property type="protein sequence ID" value="CAK3778208.1"/>
    <property type="molecule type" value="Genomic_DNA"/>
</dbReference>
<evidence type="ECO:0000256" key="1">
    <source>
        <dbReference type="SAM" id="MobiDB-lite"/>
    </source>
</evidence>
<dbReference type="PROSITE" id="PS50280">
    <property type="entry name" value="SET"/>
    <property type="match status" value="1"/>
</dbReference>
<evidence type="ECO:0000313" key="4">
    <source>
        <dbReference type="Proteomes" id="UP001296104"/>
    </source>
</evidence>
<feature type="domain" description="SET" evidence="2">
    <location>
        <begin position="49"/>
        <end position="257"/>
    </location>
</feature>
<dbReference type="SUPFAM" id="SSF82199">
    <property type="entry name" value="SET domain"/>
    <property type="match status" value="1"/>
</dbReference>
<accession>A0AAI8W2D0</accession>
<name>A0AAI8W2D0_9PEZI</name>
<dbReference type="InterPro" id="IPR046341">
    <property type="entry name" value="SET_dom_sf"/>
</dbReference>
<protein>
    <submittedName>
        <fullName evidence="3">Ribosomal lysine N-methyltransferase set11</fullName>
    </submittedName>
</protein>
<dbReference type="Proteomes" id="UP001296104">
    <property type="component" value="Unassembled WGS sequence"/>
</dbReference>
<comment type="caution">
    <text evidence="3">The sequence shown here is derived from an EMBL/GenBank/DDBJ whole genome shotgun (WGS) entry which is preliminary data.</text>
</comment>
<dbReference type="Pfam" id="PF00856">
    <property type="entry name" value="SET"/>
    <property type="match status" value="1"/>
</dbReference>
<dbReference type="InterPro" id="IPR050600">
    <property type="entry name" value="SETD3_SETD6_MTase"/>
</dbReference>
<sequence length="412" mass="46349">MRDGTSDASSTRSSRKRRATGSDIANTKRKASSDEDDKHTLFTKWSQDRGVQIHNVKPASLSGRGIGLVTTGKIKKNERLLFVPEKAMFKPESEATASKGTTVPMSPQAQLTLSIMNECSNPASQYQLWRSTWPTPSDFKASMPLFWRRELQAHLPPSVQQPLDRQKADYQKDKTALQQALSSPDFDYFWAIVNSRSFHFKPAGSRPGHMVLCPFVDYMNHGASGQDTVNVRQTPKGYEVTADRDYEAGEEILATYGPHSNDKLLVHYGFIIDTRPGEPSDDDIRLDHILLPEMSPETKRALQDVGFLGNYALVPATNELCFKTQVAVRAILNTANEWEYYIANGEDLAADQTKRVEEWVRPKLLALKAFAREKIVEVEALFVGEDEAEAVRLLKGRWWQVVHAVDAYMGRS</sequence>
<feature type="region of interest" description="Disordered" evidence="1">
    <location>
        <begin position="1"/>
        <end position="37"/>
    </location>
</feature>
<organism evidence="3 4">
    <name type="scientific">Lecanosticta acicola</name>
    <dbReference type="NCBI Taxonomy" id="111012"/>
    <lineage>
        <taxon>Eukaryota</taxon>
        <taxon>Fungi</taxon>
        <taxon>Dikarya</taxon>
        <taxon>Ascomycota</taxon>
        <taxon>Pezizomycotina</taxon>
        <taxon>Dothideomycetes</taxon>
        <taxon>Dothideomycetidae</taxon>
        <taxon>Mycosphaerellales</taxon>
        <taxon>Mycosphaerellaceae</taxon>
        <taxon>Lecanosticta</taxon>
    </lineage>
</organism>
<reference evidence="3" key="1">
    <citation type="submission" date="2023-11" db="EMBL/GenBank/DDBJ databases">
        <authorList>
            <person name="Alioto T."/>
            <person name="Alioto T."/>
            <person name="Gomez Garrido J."/>
        </authorList>
    </citation>
    <scope>NUCLEOTIDE SEQUENCE</scope>
</reference>
<dbReference type="InterPro" id="IPR001214">
    <property type="entry name" value="SET_dom"/>
</dbReference>
<feature type="compositionally biased region" description="Low complexity" evidence="1">
    <location>
        <begin position="1"/>
        <end position="12"/>
    </location>
</feature>
<dbReference type="PANTHER" id="PTHR13271:SF137">
    <property type="entry name" value="SET DOMAIN-CONTAINING PROTEIN"/>
    <property type="match status" value="1"/>
</dbReference>
<dbReference type="CDD" id="cd19177">
    <property type="entry name" value="SET_SETD4"/>
    <property type="match status" value="1"/>
</dbReference>